<proteinExistence type="inferred from homology"/>
<accession>A0A3G2S241</accession>
<dbReference type="GO" id="GO:0048284">
    <property type="term" value="P:organelle fusion"/>
    <property type="evidence" value="ECO:0007669"/>
    <property type="project" value="TreeGrafter"/>
</dbReference>
<dbReference type="InterPro" id="IPR057307">
    <property type="entry name" value="PEP5_VPS11_N"/>
</dbReference>
<dbReference type="OrthoDB" id="26184at2759"/>
<dbReference type="InterPro" id="IPR015943">
    <property type="entry name" value="WD40/YVTN_repeat-like_dom_sf"/>
</dbReference>
<organism evidence="12 13">
    <name type="scientific">Malassezia restricta (strain ATCC 96810 / NBRC 103918 / CBS 7877)</name>
    <name type="common">Seborrheic dermatitis infection agent</name>
    <dbReference type="NCBI Taxonomy" id="425264"/>
    <lineage>
        <taxon>Eukaryota</taxon>
        <taxon>Fungi</taxon>
        <taxon>Dikarya</taxon>
        <taxon>Basidiomycota</taxon>
        <taxon>Ustilaginomycotina</taxon>
        <taxon>Malasseziomycetes</taxon>
        <taxon>Malasseziales</taxon>
        <taxon>Malasseziaceae</taxon>
        <taxon>Malassezia</taxon>
    </lineage>
</organism>
<dbReference type="VEuPathDB" id="FungiDB:DNF11_1173"/>
<dbReference type="InterPro" id="IPR013083">
    <property type="entry name" value="Znf_RING/FYVE/PHD"/>
</dbReference>
<keyword evidence="5" id="KW-0862">Zinc</keyword>
<dbReference type="Pfam" id="PF23341">
    <property type="entry name" value="PEP5_VPS11_N"/>
    <property type="match status" value="1"/>
</dbReference>
<dbReference type="SUPFAM" id="SSF57850">
    <property type="entry name" value="RING/U-box"/>
    <property type="match status" value="1"/>
</dbReference>
<dbReference type="GO" id="GO:0007032">
    <property type="term" value="P:endosome organization"/>
    <property type="evidence" value="ECO:0007669"/>
    <property type="project" value="TreeGrafter"/>
</dbReference>
<dbReference type="GO" id="GO:0008270">
    <property type="term" value="F:zinc ion binding"/>
    <property type="evidence" value="ECO:0007669"/>
    <property type="project" value="UniProtKB-KW"/>
</dbReference>
<dbReference type="STRING" id="425264.A0A3G2S241"/>
<evidence type="ECO:0000313" key="13">
    <source>
        <dbReference type="Proteomes" id="UP000269793"/>
    </source>
</evidence>
<dbReference type="GO" id="GO:0016705">
    <property type="term" value="F:oxidoreductase activity, acting on paired donors, with incorporation or reduction of molecular oxygen"/>
    <property type="evidence" value="ECO:0007669"/>
    <property type="project" value="InterPro"/>
</dbReference>
<dbReference type="InterPro" id="IPR000547">
    <property type="entry name" value="Clathrin_H-chain/VPS_repeat"/>
</dbReference>
<dbReference type="AlphaFoldDB" id="A0A3G2S241"/>
<dbReference type="Gene3D" id="3.30.40.10">
    <property type="entry name" value="Zinc/RING finger domain, C3HC4 (zinc finger)"/>
    <property type="match status" value="1"/>
</dbReference>
<keyword evidence="6" id="KW-0653">Protein transport</keyword>
<dbReference type="CDD" id="cd16688">
    <property type="entry name" value="RING-H2_Vps11"/>
    <property type="match status" value="1"/>
</dbReference>
<evidence type="ECO:0000256" key="2">
    <source>
        <dbReference type="ARBA" id="ARBA00022448"/>
    </source>
</evidence>
<dbReference type="InterPro" id="IPR057308">
    <property type="entry name" value="CHCR_PEP5_VPS11"/>
</dbReference>
<evidence type="ECO:0000313" key="12">
    <source>
        <dbReference type="EMBL" id="AYO42123.1"/>
    </source>
</evidence>
<dbReference type="GO" id="GO:0006886">
    <property type="term" value="P:intracellular protein transport"/>
    <property type="evidence" value="ECO:0007669"/>
    <property type="project" value="UniProtKB-UniRule"/>
</dbReference>
<dbReference type="InterPro" id="IPR001841">
    <property type="entry name" value="Znf_RING"/>
</dbReference>
<dbReference type="Proteomes" id="UP000269793">
    <property type="component" value="Chromosome II"/>
</dbReference>
<dbReference type="Gene3D" id="3.20.20.30">
    <property type="entry name" value="Luciferase-like domain"/>
    <property type="match status" value="1"/>
</dbReference>
<dbReference type="GO" id="GO:0006904">
    <property type="term" value="P:vesicle docking involved in exocytosis"/>
    <property type="evidence" value="ECO:0007669"/>
    <property type="project" value="TreeGrafter"/>
</dbReference>
<keyword evidence="2" id="KW-0813">Transport</keyword>
<dbReference type="Pfam" id="PF23356">
    <property type="entry name" value="TPR_PEP5_VPS11"/>
    <property type="match status" value="1"/>
</dbReference>
<dbReference type="InterPro" id="IPR036322">
    <property type="entry name" value="WD40_repeat_dom_sf"/>
</dbReference>
<evidence type="ECO:0000256" key="1">
    <source>
        <dbReference type="ARBA" id="ARBA00007070"/>
    </source>
</evidence>
<evidence type="ECO:0000256" key="9">
    <source>
        <dbReference type="PROSITE-ProRule" id="PRU00175"/>
    </source>
</evidence>
<dbReference type="EMBL" id="CP033149">
    <property type="protein sequence ID" value="AYO42123.1"/>
    <property type="molecule type" value="Genomic_DNA"/>
</dbReference>
<evidence type="ECO:0000256" key="6">
    <source>
        <dbReference type="ARBA" id="ARBA00022927"/>
    </source>
</evidence>
<dbReference type="GO" id="GO:0007033">
    <property type="term" value="P:vacuole organization"/>
    <property type="evidence" value="ECO:0007669"/>
    <property type="project" value="TreeGrafter"/>
</dbReference>
<reference evidence="12 13" key="1">
    <citation type="submission" date="2018-10" db="EMBL/GenBank/DDBJ databases">
        <title>Complete genome sequence of Malassezia restricta CBS 7877.</title>
        <authorList>
            <person name="Morand S.C."/>
            <person name="Bertignac M."/>
            <person name="Iltis A."/>
            <person name="Kolder I."/>
            <person name="Pirovano W."/>
            <person name="Jourdain R."/>
            <person name="Clavaud C."/>
        </authorList>
    </citation>
    <scope>NUCLEOTIDE SEQUENCE [LARGE SCALE GENOMIC DNA]</scope>
    <source>
        <strain evidence="12 13">CBS 7877</strain>
    </source>
</reference>
<dbReference type="GO" id="GO:0005768">
    <property type="term" value="C:endosome"/>
    <property type="evidence" value="ECO:0007669"/>
    <property type="project" value="TreeGrafter"/>
</dbReference>
<sequence length="935" mass="103489">MTSGSTSGRRGASALPTLRTWRSLRFFDAVPLQEETYDDAMAGVSCVVYAPKSSGPWASPRGALVTGLHSGQIRVVDARTFVELASWKAFDHECVQVHVASEHGAILTMGCDDDTNVSIVRVWRLDSTAANVWHAVLCACVTVDAHITCAAVPSHLSDVALGLSDGRVYVLHALSDSMHAKEPHIIKPKLAREASFVDESTEPDVVTGLVIDASTLLISTVSCTLKFTLHGPRAGQAPSVIDTIGCPPRCGAAFRTCAATEAKDGVVPSVSAPKLVLAREEALYVIGSRGRETSFALEGIKRSIHTLHGQLVIVMLDRILVFDLDTKCITYADEYRNVGHIWTNEAECIPDEYIHLHHARMRLVAKPLVARLEHLFSVHLYIQAIPFIYAYAARYPHARLPSLPSSASTMPLQTRPSPVELLVADAYRRFGEHLYARGDFENAMQQFCHTIGIMSPSVVIRKFLDAQRLQYLTVYLEALHARHLAHTGHATLLLNCYTKLRNIEALDRFLRASDVPLDVPVALDVCRRGGCAAQAAYLAQVHGMHDVYLSIQLHDADDPKAALDYLASLPHSDVMRYFHLCARKLLDAEAGATMDLLVRVYTAESATVSTGDFQVLLSHFVGHPRLLEHFLERIRDACADASRKPDFFVLAQDTLLELYLAHTPDKALHVLEGDASLYTPSRALIFCAKARYTPGLLRVYERLGMVDAILQHWIHAGDSERVLRTLERYGATHAQLYGPTLSFFTSTHELFAQHREAVERIVRHVLQHALFSPIELVELLSRNDVAPLGLLTPHLVAHMEQEQAELSAARKLVASYRTEARAKQTELAALQSSDEPRIFQHERCELCHQALDLPCVHFMCRHSFHVRCLLEGERTRECPVCAAEHTTIETLRDVSPLTSLDAVLDEVRAADDEDGRGFDVLADLFAKGIDAGQQA</sequence>
<keyword evidence="3" id="KW-0479">Metal-binding</keyword>
<dbReference type="PROSITE" id="PS50089">
    <property type="entry name" value="ZF_RING_2"/>
    <property type="match status" value="1"/>
</dbReference>
<evidence type="ECO:0000256" key="5">
    <source>
        <dbReference type="ARBA" id="ARBA00022833"/>
    </source>
</evidence>
<keyword evidence="7" id="KW-0472">Membrane</keyword>
<gene>
    <name evidence="12" type="primary">PEP5</name>
    <name evidence="12" type="ORF">DNF11_1173</name>
</gene>
<evidence type="ECO:0000256" key="10">
    <source>
        <dbReference type="PROSITE-ProRule" id="PRU01006"/>
    </source>
</evidence>
<protein>
    <submittedName>
        <fullName evidence="12">Vacuolar membrane protein PEP5</fullName>
    </submittedName>
</protein>
<evidence type="ECO:0000256" key="8">
    <source>
        <dbReference type="ARBA" id="ARBA00029433"/>
    </source>
</evidence>
<dbReference type="PANTHER" id="PTHR23323:SF24">
    <property type="entry name" value="VACUOLAR PROTEIN SORTING-ASSOCIATED PROTEIN 11 HOMOLOG"/>
    <property type="match status" value="1"/>
</dbReference>
<dbReference type="PANTHER" id="PTHR23323">
    <property type="entry name" value="VACUOLAR PROTEIN SORTING-ASSOCIATED PROTEIN"/>
    <property type="match status" value="1"/>
</dbReference>
<evidence type="ECO:0000259" key="11">
    <source>
        <dbReference type="PROSITE" id="PS50089"/>
    </source>
</evidence>
<evidence type="ECO:0000256" key="7">
    <source>
        <dbReference type="ARBA" id="ARBA00023136"/>
    </source>
</evidence>
<dbReference type="SUPFAM" id="SSF51679">
    <property type="entry name" value="Bacterial luciferase-like"/>
    <property type="match status" value="1"/>
</dbReference>
<dbReference type="GO" id="GO:0030674">
    <property type="term" value="F:protein-macromolecule adaptor activity"/>
    <property type="evidence" value="ECO:0007669"/>
    <property type="project" value="TreeGrafter"/>
</dbReference>
<dbReference type="PROSITE" id="PS50236">
    <property type="entry name" value="CHCR"/>
    <property type="match status" value="1"/>
</dbReference>
<dbReference type="InterPro" id="IPR036661">
    <property type="entry name" value="Luciferase-like_sf"/>
</dbReference>
<comment type="subcellular location">
    <subcellularLocation>
        <location evidence="8">Endomembrane system</location>
        <topology evidence="8">Peripheral membrane protein</topology>
        <orientation evidence="8">Cytoplasmic side</orientation>
    </subcellularLocation>
</comment>
<feature type="repeat" description="CHCR" evidence="10">
    <location>
        <begin position="447"/>
        <end position="594"/>
    </location>
</feature>
<evidence type="ECO:0000256" key="3">
    <source>
        <dbReference type="ARBA" id="ARBA00022723"/>
    </source>
</evidence>
<dbReference type="SUPFAM" id="SSF50978">
    <property type="entry name" value="WD40 repeat-like"/>
    <property type="match status" value="1"/>
</dbReference>
<dbReference type="Gene3D" id="2.130.10.10">
    <property type="entry name" value="YVTN repeat-like/Quinoprotein amine dehydrogenase"/>
    <property type="match status" value="1"/>
</dbReference>
<dbReference type="GO" id="GO:0030897">
    <property type="term" value="C:HOPS complex"/>
    <property type="evidence" value="ECO:0007669"/>
    <property type="project" value="TreeGrafter"/>
</dbReference>
<keyword evidence="4 9" id="KW-0863">Zinc-finger</keyword>
<comment type="similarity">
    <text evidence="1">Belongs to the VPS11 family.</text>
</comment>
<evidence type="ECO:0000256" key="4">
    <source>
        <dbReference type="ARBA" id="ARBA00022771"/>
    </source>
</evidence>
<name>A0A3G2S241_MALR7</name>
<feature type="domain" description="RING-type" evidence="11">
    <location>
        <begin position="844"/>
        <end position="881"/>
    </location>
</feature>
<keyword evidence="13" id="KW-1185">Reference proteome</keyword>